<sequence>MIKLIADRPYADPDNAARKLIEIASTIEPVQDGRLYIEHVNAPFLAAGGSPAEYSAGLKAAIANGWLLLHESGTYVRFTQSGAELFA</sequence>
<name>A0A1M5R9T4_9BRAD</name>
<accession>A0A1M5R9T4</accession>
<reference evidence="1 2" key="1">
    <citation type="submission" date="2016-11" db="EMBL/GenBank/DDBJ databases">
        <authorList>
            <person name="Jaros S."/>
            <person name="Januszkiewicz K."/>
            <person name="Wedrychowicz H."/>
        </authorList>
    </citation>
    <scope>NUCLEOTIDE SEQUENCE [LARGE SCALE GENOMIC DNA]</scope>
    <source>
        <strain evidence="1 2">GAS242</strain>
    </source>
</reference>
<proteinExistence type="predicted"/>
<organism evidence="1 2">
    <name type="scientific">Bradyrhizobium erythrophlei</name>
    <dbReference type="NCBI Taxonomy" id="1437360"/>
    <lineage>
        <taxon>Bacteria</taxon>
        <taxon>Pseudomonadati</taxon>
        <taxon>Pseudomonadota</taxon>
        <taxon>Alphaproteobacteria</taxon>
        <taxon>Hyphomicrobiales</taxon>
        <taxon>Nitrobacteraceae</taxon>
        <taxon>Bradyrhizobium</taxon>
    </lineage>
</organism>
<gene>
    <name evidence="1" type="ORF">SAMN05444169_6409</name>
</gene>
<protein>
    <submittedName>
        <fullName evidence="1">Uncharacterized protein</fullName>
    </submittedName>
</protein>
<dbReference type="Proteomes" id="UP000190675">
    <property type="component" value="Chromosome I"/>
</dbReference>
<evidence type="ECO:0000313" key="1">
    <source>
        <dbReference type="EMBL" id="SHH22573.1"/>
    </source>
</evidence>
<dbReference type="EMBL" id="LT670818">
    <property type="protein sequence ID" value="SHH22573.1"/>
    <property type="molecule type" value="Genomic_DNA"/>
</dbReference>
<dbReference type="RefSeq" id="WP_338075233.1">
    <property type="nucleotide sequence ID" value="NZ_LT670818.1"/>
</dbReference>
<dbReference type="AlphaFoldDB" id="A0A1M5R9T4"/>
<evidence type="ECO:0000313" key="2">
    <source>
        <dbReference type="Proteomes" id="UP000190675"/>
    </source>
</evidence>